<dbReference type="Pfam" id="PF13411">
    <property type="entry name" value="MerR_1"/>
    <property type="match status" value="1"/>
</dbReference>
<dbReference type="InterPro" id="IPR000551">
    <property type="entry name" value="MerR-type_HTH_dom"/>
</dbReference>
<organism evidence="3 4">
    <name type="scientific">Sediminibacillus halophilus</name>
    <dbReference type="NCBI Taxonomy" id="482461"/>
    <lineage>
        <taxon>Bacteria</taxon>
        <taxon>Bacillati</taxon>
        <taxon>Bacillota</taxon>
        <taxon>Bacilli</taxon>
        <taxon>Bacillales</taxon>
        <taxon>Bacillaceae</taxon>
        <taxon>Sediminibacillus</taxon>
    </lineage>
</organism>
<gene>
    <name evidence="3" type="ORF">SAMN05216244_1112</name>
</gene>
<evidence type="ECO:0000313" key="3">
    <source>
        <dbReference type="EMBL" id="SDL88753.1"/>
    </source>
</evidence>
<proteinExistence type="predicted"/>
<protein>
    <submittedName>
        <fullName evidence="3">DNA-binding transcriptional regulator, MerR family</fullName>
    </submittedName>
</protein>
<evidence type="ECO:0000256" key="1">
    <source>
        <dbReference type="ARBA" id="ARBA00023125"/>
    </source>
</evidence>
<dbReference type="PANTHER" id="PTHR30204">
    <property type="entry name" value="REDOX-CYCLING DRUG-SENSING TRANSCRIPTIONAL ACTIVATOR SOXR"/>
    <property type="match status" value="1"/>
</dbReference>
<dbReference type="OrthoDB" id="9811174at2"/>
<feature type="domain" description="HTH merR-type" evidence="2">
    <location>
        <begin position="2"/>
        <end position="71"/>
    </location>
</feature>
<evidence type="ECO:0000259" key="2">
    <source>
        <dbReference type="PROSITE" id="PS50937"/>
    </source>
</evidence>
<keyword evidence="4" id="KW-1185">Reference proteome</keyword>
<dbReference type="GO" id="GO:0003700">
    <property type="term" value="F:DNA-binding transcription factor activity"/>
    <property type="evidence" value="ECO:0007669"/>
    <property type="project" value="InterPro"/>
</dbReference>
<dbReference type="RefSeq" id="WP_074597816.1">
    <property type="nucleotide sequence ID" value="NZ_FNHF01000001.1"/>
</dbReference>
<dbReference type="Gene3D" id="1.10.1660.10">
    <property type="match status" value="1"/>
</dbReference>
<dbReference type="AlphaFoldDB" id="A0A1G9NR18"/>
<dbReference type="CDD" id="cd01109">
    <property type="entry name" value="HTH_YyaN"/>
    <property type="match status" value="1"/>
</dbReference>
<dbReference type="SMART" id="SM00422">
    <property type="entry name" value="HTH_MERR"/>
    <property type="match status" value="1"/>
</dbReference>
<accession>A0A1G9NR18</accession>
<dbReference type="InterPro" id="IPR009061">
    <property type="entry name" value="DNA-bd_dom_put_sf"/>
</dbReference>
<dbReference type="GO" id="GO:0003677">
    <property type="term" value="F:DNA binding"/>
    <property type="evidence" value="ECO:0007669"/>
    <property type="project" value="UniProtKB-KW"/>
</dbReference>
<dbReference type="PANTHER" id="PTHR30204:SF82">
    <property type="entry name" value="TRANSCRIPTIONAL REGULATOR, MERR FAMILY"/>
    <property type="match status" value="1"/>
</dbReference>
<dbReference type="InterPro" id="IPR047057">
    <property type="entry name" value="MerR_fam"/>
</dbReference>
<dbReference type="SUPFAM" id="SSF46955">
    <property type="entry name" value="Putative DNA-binding domain"/>
    <property type="match status" value="1"/>
</dbReference>
<dbReference type="Proteomes" id="UP000182347">
    <property type="component" value="Unassembled WGS sequence"/>
</dbReference>
<dbReference type="PROSITE" id="PS50937">
    <property type="entry name" value="HTH_MERR_2"/>
    <property type="match status" value="1"/>
</dbReference>
<dbReference type="STRING" id="482461.SAMN05216244_1112"/>
<keyword evidence="1 3" id="KW-0238">DNA-binding</keyword>
<reference evidence="4" key="1">
    <citation type="submission" date="2016-10" db="EMBL/GenBank/DDBJ databases">
        <authorList>
            <person name="Varghese N."/>
            <person name="Submissions S."/>
        </authorList>
    </citation>
    <scope>NUCLEOTIDE SEQUENCE [LARGE SCALE GENOMIC DNA]</scope>
    <source>
        <strain evidence="4">CGMCC 1.6199</strain>
    </source>
</reference>
<evidence type="ECO:0000313" key="4">
    <source>
        <dbReference type="Proteomes" id="UP000182347"/>
    </source>
</evidence>
<dbReference type="PRINTS" id="PR00040">
    <property type="entry name" value="HTHMERR"/>
</dbReference>
<name>A0A1G9NR18_9BACI</name>
<dbReference type="EMBL" id="FNHF01000001">
    <property type="protein sequence ID" value="SDL88753.1"/>
    <property type="molecule type" value="Genomic_DNA"/>
</dbReference>
<sequence length="131" mass="15432">MNFSINEVAKKFGISSHTLRFYDKEGLMPFIGRDKSGNRVFTEEDLNWVAMVCCLKDTGMSIKEIKQYADWCAQGMQTLDERKEMLAEHRQQVLKQIEDLKKNLDLIDYKIEVYENPEWAQKLYGSLEKQQ</sequence>